<dbReference type="InterPro" id="IPR042261">
    <property type="entry name" value="Lsr2-like_dimerization"/>
</dbReference>
<dbReference type="Gene3D" id="4.10.320.10">
    <property type="entry name" value="E3-binding domain"/>
    <property type="match status" value="1"/>
</dbReference>
<dbReference type="EMBL" id="SZZH01000002">
    <property type="protein sequence ID" value="TKV59223.1"/>
    <property type="molecule type" value="Genomic_DNA"/>
</dbReference>
<dbReference type="AlphaFoldDB" id="A0A4U6QG65"/>
<protein>
    <submittedName>
        <fullName evidence="5">Lsr2 family protein</fullName>
    </submittedName>
</protein>
<evidence type="ECO:0000256" key="1">
    <source>
        <dbReference type="ARBA" id="ARBA00023125"/>
    </source>
</evidence>
<organism evidence="5 6">
    <name type="scientific">Nakamurella flava</name>
    <dbReference type="NCBI Taxonomy" id="2576308"/>
    <lineage>
        <taxon>Bacteria</taxon>
        <taxon>Bacillati</taxon>
        <taxon>Actinomycetota</taxon>
        <taxon>Actinomycetes</taxon>
        <taxon>Nakamurellales</taxon>
        <taxon>Nakamurellaceae</taxon>
        <taxon>Nakamurella</taxon>
    </lineage>
</organism>
<dbReference type="Pfam" id="PF11774">
    <property type="entry name" value="Lsr2"/>
    <property type="match status" value="1"/>
</dbReference>
<name>A0A4U6QG65_9ACTN</name>
<dbReference type="InterPro" id="IPR024412">
    <property type="entry name" value="Lsr2_dim_dom"/>
</dbReference>
<keyword evidence="6" id="KW-1185">Reference proteome</keyword>
<dbReference type="InterPro" id="IPR055370">
    <property type="entry name" value="Lsr2_DNA-bd"/>
</dbReference>
<dbReference type="OrthoDB" id="4113332at2"/>
<sequence>MAQQTTITLTDDIDGGKAVETVSFALDGRSYEIDLSKKNAAALRKALADFTAAARKVRGGAKASSSRGARGAAGAGSTGSVDARAVREWAQENGITVSARGRVPADVLEQYQAATS</sequence>
<dbReference type="GO" id="GO:0016746">
    <property type="term" value="F:acyltransferase activity"/>
    <property type="evidence" value="ECO:0007669"/>
    <property type="project" value="InterPro"/>
</dbReference>
<proteinExistence type="predicted"/>
<dbReference type="Proteomes" id="UP000306985">
    <property type="component" value="Unassembled WGS sequence"/>
</dbReference>
<feature type="region of interest" description="Disordered" evidence="2">
    <location>
        <begin position="58"/>
        <end position="82"/>
    </location>
</feature>
<feature type="domain" description="Lsr2 DNA-binding" evidence="4">
    <location>
        <begin position="81"/>
        <end position="114"/>
    </location>
</feature>
<evidence type="ECO:0000313" key="6">
    <source>
        <dbReference type="Proteomes" id="UP000306985"/>
    </source>
</evidence>
<dbReference type="Gene3D" id="3.30.60.230">
    <property type="entry name" value="Lsr2, dimerization domain"/>
    <property type="match status" value="1"/>
</dbReference>
<comment type="caution">
    <text evidence="5">The sequence shown here is derived from an EMBL/GenBank/DDBJ whole genome shotgun (WGS) entry which is preliminary data.</text>
</comment>
<feature type="compositionally biased region" description="Low complexity" evidence="2">
    <location>
        <begin position="58"/>
        <end position="70"/>
    </location>
</feature>
<dbReference type="Pfam" id="PF23359">
    <property type="entry name" value="Lsr2_DNA-bd"/>
    <property type="match status" value="1"/>
</dbReference>
<feature type="domain" description="Lsr2 dimerization" evidence="3">
    <location>
        <begin position="1"/>
        <end position="57"/>
    </location>
</feature>
<dbReference type="InterPro" id="IPR036625">
    <property type="entry name" value="E3-bd_dom_sf"/>
</dbReference>
<evidence type="ECO:0000313" key="5">
    <source>
        <dbReference type="EMBL" id="TKV59223.1"/>
    </source>
</evidence>
<dbReference type="RefSeq" id="WP_137449845.1">
    <property type="nucleotide sequence ID" value="NZ_SZZH01000002.1"/>
</dbReference>
<dbReference type="GO" id="GO:0003677">
    <property type="term" value="F:DNA binding"/>
    <property type="evidence" value="ECO:0007669"/>
    <property type="project" value="UniProtKB-KW"/>
</dbReference>
<evidence type="ECO:0000259" key="4">
    <source>
        <dbReference type="Pfam" id="PF23359"/>
    </source>
</evidence>
<keyword evidence="1" id="KW-0238">DNA-binding</keyword>
<gene>
    <name evidence="5" type="ORF">FDO65_11385</name>
</gene>
<evidence type="ECO:0000256" key="2">
    <source>
        <dbReference type="SAM" id="MobiDB-lite"/>
    </source>
</evidence>
<evidence type="ECO:0000259" key="3">
    <source>
        <dbReference type="Pfam" id="PF11774"/>
    </source>
</evidence>
<reference evidence="5 6" key="1">
    <citation type="submission" date="2019-05" db="EMBL/GenBank/DDBJ databases">
        <title>Nakamurella sp. N5BH11, whole genome shotgun sequence.</title>
        <authorList>
            <person name="Tuo L."/>
        </authorList>
    </citation>
    <scope>NUCLEOTIDE SEQUENCE [LARGE SCALE GENOMIC DNA]</scope>
    <source>
        <strain evidence="5 6">N5BH11</strain>
    </source>
</reference>
<accession>A0A4U6QG65</accession>